<keyword evidence="4 6" id="KW-1133">Transmembrane helix</keyword>
<comment type="subcellular location">
    <subcellularLocation>
        <location evidence="1">Membrane</location>
        <topology evidence="1">Multi-pass membrane protein</topology>
    </subcellularLocation>
</comment>
<feature type="transmembrane region" description="Helical" evidence="6">
    <location>
        <begin position="7"/>
        <end position="27"/>
    </location>
</feature>
<dbReference type="PANTHER" id="PTHR23504:SF15">
    <property type="entry name" value="MAJOR FACILITATOR SUPERFAMILY (MFS) PROFILE DOMAIN-CONTAINING PROTEIN"/>
    <property type="match status" value="1"/>
</dbReference>
<dbReference type="InterPro" id="IPR011701">
    <property type="entry name" value="MFS"/>
</dbReference>
<dbReference type="GO" id="GO:0022857">
    <property type="term" value="F:transmembrane transporter activity"/>
    <property type="evidence" value="ECO:0007669"/>
    <property type="project" value="InterPro"/>
</dbReference>
<keyword evidence="3 6" id="KW-0812">Transmembrane</keyword>
<evidence type="ECO:0000313" key="9">
    <source>
        <dbReference type="Proteomes" id="UP000321577"/>
    </source>
</evidence>
<reference evidence="8 9" key="1">
    <citation type="submission" date="2019-07" db="EMBL/GenBank/DDBJ databases">
        <title>Whole genome shotgun sequence of Brevifollis gellanilyticus NBRC 108608.</title>
        <authorList>
            <person name="Hosoyama A."/>
            <person name="Uohara A."/>
            <person name="Ohji S."/>
            <person name="Ichikawa N."/>
        </authorList>
    </citation>
    <scope>NUCLEOTIDE SEQUENCE [LARGE SCALE GENOMIC DNA]</scope>
    <source>
        <strain evidence="8 9">NBRC 108608</strain>
    </source>
</reference>
<dbReference type="AlphaFoldDB" id="A0A512M3T5"/>
<evidence type="ECO:0000256" key="1">
    <source>
        <dbReference type="ARBA" id="ARBA00004141"/>
    </source>
</evidence>
<keyword evidence="9" id="KW-1185">Reference proteome</keyword>
<dbReference type="EMBL" id="BKAG01000003">
    <property type="protein sequence ID" value="GEP41393.1"/>
    <property type="molecule type" value="Genomic_DNA"/>
</dbReference>
<dbReference type="InterPro" id="IPR036259">
    <property type="entry name" value="MFS_trans_sf"/>
</dbReference>
<comment type="caution">
    <text evidence="8">The sequence shown here is derived from an EMBL/GenBank/DDBJ whole genome shotgun (WGS) entry which is preliminary data.</text>
</comment>
<organism evidence="8 9">
    <name type="scientific">Brevifollis gellanilyticus</name>
    <dbReference type="NCBI Taxonomy" id="748831"/>
    <lineage>
        <taxon>Bacteria</taxon>
        <taxon>Pseudomonadati</taxon>
        <taxon>Verrucomicrobiota</taxon>
        <taxon>Verrucomicrobiia</taxon>
        <taxon>Verrucomicrobiales</taxon>
        <taxon>Verrucomicrobiaceae</taxon>
    </lineage>
</organism>
<dbReference type="PANTHER" id="PTHR23504">
    <property type="entry name" value="MAJOR FACILITATOR SUPERFAMILY DOMAIN-CONTAINING PROTEIN 10"/>
    <property type="match status" value="1"/>
</dbReference>
<dbReference type="GO" id="GO:0016020">
    <property type="term" value="C:membrane"/>
    <property type="evidence" value="ECO:0007669"/>
    <property type="project" value="UniProtKB-SubCell"/>
</dbReference>
<keyword evidence="2" id="KW-0813">Transport</keyword>
<feature type="transmembrane region" description="Helical" evidence="6">
    <location>
        <begin position="380"/>
        <end position="399"/>
    </location>
</feature>
<feature type="transmembrane region" description="Helical" evidence="6">
    <location>
        <begin position="341"/>
        <end position="360"/>
    </location>
</feature>
<proteinExistence type="predicted"/>
<dbReference type="Pfam" id="PF07690">
    <property type="entry name" value="MFS_1"/>
    <property type="match status" value="1"/>
</dbReference>
<evidence type="ECO:0000259" key="7">
    <source>
        <dbReference type="PROSITE" id="PS50850"/>
    </source>
</evidence>
<dbReference type="InterPro" id="IPR020846">
    <property type="entry name" value="MFS_dom"/>
</dbReference>
<dbReference type="PRINTS" id="PR01035">
    <property type="entry name" value="TCRTETA"/>
</dbReference>
<evidence type="ECO:0000256" key="6">
    <source>
        <dbReference type="SAM" id="Phobius"/>
    </source>
</evidence>
<dbReference type="Gene3D" id="1.20.1250.20">
    <property type="entry name" value="MFS general substrate transporter like domains"/>
    <property type="match status" value="1"/>
</dbReference>
<evidence type="ECO:0000256" key="3">
    <source>
        <dbReference type="ARBA" id="ARBA00022692"/>
    </source>
</evidence>
<feature type="transmembrane region" description="Helical" evidence="6">
    <location>
        <begin position="214"/>
        <end position="234"/>
    </location>
</feature>
<feature type="transmembrane region" description="Helical" evidence="6">
    <location>
        <begin position="307"/>
        <end position="329"/>
    </location>
</feature>
<dbReference type="Proteomes" id="UP000321577">
    <property type="component" value="Unassembled WGS sequence"/>
</dbReference>
<feature type="transmembrane region" description="Helical" evidence="6">
    <location>
        <begin position="103"/>
        <end position="124"/>
    </location>
</feature>
<feature type="domain" description="Major facilitator superfamily (MFS) profile" evidence="7">
    <location>
        <begin position="7"/>
        <end position="403"/>
    </location>
</feature>
<dbReference type="OrthoDB" id="9793283at2"/>
<evidence type="ECO:0000256" key="2">
    <source>
        <dbReference type="ARBA" id="ARBA00022448"/>
    </source>
</evidence>
<dbReference type="CDD" id="cd17388">
    <property type="entry name" value="MFS_TetA"/>
    <property type="match status" value="1"/>
</dbReference>
<feature type="transmembrane region" description="Helical" evidence="6">
    <location>
        <begin position="254"/>
        <end position="272"/>
    </location>
</feature>
<feature type="transmembrane region" description="Helical" evidence="6">
    <location>
        <begin position="284"/>
        <end position="301"/>
    </location>
</feature>
<dbReference type="PROSITE" id="PS50850">
    <property type="entry name" value="MFS"/>
    <property type="match status" value="1"/>
</dbReference>
<keyword evidence="5 6" id="KW-0472">Membrane</keyword>
<gene>
    <name evidence="8" type="ORF">BGE01nite_06840</name>
</gene>
<evidence type="ECO:0000313" key="8">
    <source>
        <dbReference type="EMBL" id="GEP41393.1"/>
    </source>
</evidence>
<dbReference type="InterPro" id="IPR001958">
    <property type="entry name" value="Tet-R_TetA/multi-R_MdtG-like"/>
</dbReference>
<feature type="transmembrane region" description="Helical" evidence="6">
    <location>
        <begin position="136"/>
        <end position="161"/>
    </location>
</feature>
<dbReference type="SUPFAM" id="SSF103473">
    <property type="entry name" value="MFS general substrate transporter"/>
    <property type="match status" value="1"/>
</dbReference>
<sequence>MSARRPAVIFIFITLVLDILGIGLVVPVLPKLVQHYQGGDVTAGSNVYGLLAALYALMQFLCAPLLGSLSDKYGRRPVILISLFGSAIDYFLIAFAPNLAWFVAARIVAGITAANYAAASAYIADVSPPEKRAANFGLIGAAFGIGFIIGPILGGLLAKFGGVKMPFFFAGALTLANWAYGWFVLPESLDQEHRRSFSWKRSNPVGALLALRRFPALLGLVVTYFIAVLAHQVYPSIWVLYTGYRYHWTELQTGLSLGAVGVMAGLVQGGLTKRVVGALGEKKTVQYGLALAIFLYAAYGFATQGWMVYICIFFGSLAGLVTPAVQSLMTQSVPRNEQGELQGALTSLSSVAGVAGPLATTRLFGYFVSDKAPLLMPGAPFFWSSLLMVLSLAIAVPSLKRIHKAPDVV</sequence>
<accession>A0A512M3T5</accession>
<feature type="transmembrane region" description="Helical" evidence="6">
    <location>
        <begin position="78"/>
        <end position="97"/>
    </location>
</feature>
<evidence type="ECO:0000256" key="4">
    <source>
        <dbReference type="ARBA" id="ARBA00022989"/>
    </source>
</evidence>
<evidence type="ECO:0000256" key="5">
    <source>
        <dbReference type="ARBA" id="ARBA00023136"/>
    </source>
</evidence>
<feature type="transmembrane region" description="Helical" evidence="6">
    <location>
        <begin position="167"/>
        <end position="185"/>
    </location>
</feature>
<protein>
    <submittedName>
        <fullName evidence="8">Tetracycline resistance MFS efflux pump</fullName>
    </submittedName>
</protein>
<dbReference type="RefSeq" id="WP_146848853.1">
    <property type="nucleotide sequence ID" value="NZ_BKAG01000003.1"/>
</dbReference>
<feature type="transmembrane region" description="Helical" evidence="6">
    <location>
        <begin position="47"/>
        <end position="66"/>
    </location>
</feature>
<name>A0A512M3T5_9BACT</name>